<dbReference type="EMBL" id="CP003614">
    <property type="protein sequence ID" value="AFZ10263.1"/>
    <property type="molecule type" value="Genomic_DNA"/>
</dbReference>
<dbReference type="HOGENOM" id="CLU_110687_2_0_3"/>
<dbReference type="eggNOG" id="COG2026">
    <property type="taxonomic scope" value="Bacteria"/>
</dbReference>
<keyword evidence="2" id="KW-1185">Reference proteome</keyword>
<accession>K9VQ95</accession>
<dbReference type="RefSeq" id="WP_015179463.1">
    <property type="nucleotide sequence ID" value="NC_019729.1"/>
</dbReference>
<dbReference type="STRING" id="179408.Osc7112_6073"/>
<name>K9VQ95_9CYAN</name>
<gene>
    <name evidence="1" type="ORF">Osc7112_6073</name>
</gene>
<evidence type="ECO:0000313" key="2">
    <source>
        <dbReference type="Proteomes" id="UP000010478"/>
    </source>
</evidence>
<evidence type="ECO:0000313" key="1">
    <source>
        <dbReference type="EMBL" id="AFZ10263.1"/>
    </source>
</evidence>
<dbReference type="Proteomes" id="UP000010478">
    <property type="component" value="Chromosome"/>
</dbReference>
<proteinExistence type="predicted"/>
<evidence type="ECO:0008006" key="3">
    <source>
        <dbReference type="Google" id="ProtNLM"/>
    </source>
</evidence>
<reference evidence="1 2" key="1">
    <citation type="submission" date="2012-05" db="EMBL/GenBank/DDBJ databases">
        <title>Finished chromosome of genome of Oscillatoria sp. PCC 7112.</title>
        <authorList>
            <consortium name="US DOE Joint Genome Institute"/>
            <person name="Gugger M."/>
            <person name="Coursin T."/>
            <person name="Rippka R."/>
            <person name="Tandeau De Marsac N."/>
            <person name="Huntemann M."/>
            <person name="Wei C.-L."/>
            <person name="Han J."/>
            <person name="Detter J.C."/>
            <person name="Han C."/>
            <person name="Tapia R."/>
            <person name="Davenport K."/>
            <person name="Daligault H."/>
            <person name="Erkkila T."/>
            <person name="Gu W."/>
            <person name="Munk A.C.C."/>
            <person name="Teshima H."/>
            <person name="Xu Y."/>
            <person name="Chain P."/>
            <person name="Chen A."/>
            <person name="Krypides N."/>
            <person name="Mavromatis K."/>
            <person name="Markowitz V."/>
            <person name="Szeto E."/>
            <person name="Ivanova N."/>
            <person name="Mikhailova N."/>
            <person name="Ovchinnikova G."/>
            <person name="Pagani I."/>
            <person name="Pati A."/>
            <person name="Goodwin L."/>
            <person name="Peters L."/>
            <person name="Pitluck S."/>
            <person name="Woyke T."/>
            <person name="Kerfeld C."/>
        </authorList>
    </citation>
    <scope>NUCLEOTIDE SEQUENCE [LARGE SCALE GENOMIC DNA]</scope>
    <source>
        <strain evidence="1 2">PCC 7112</strain>
    </source>
</reference>
<dbReference type="AlphaFoldDB" id="K9VQ95"/>
<protein>
    <recommendedName>
        <fullName evidence="3">Addiction module antitoxin</fullName>
    </recommendedName>
</protein>
<dbReference type="KEGG" id="oni:Osc7112_6073"/>
<organism evidence="1 2">
    <name type="scientific">Phormidium nigroviride PCC 7112</name>
    <dbReference type="NCBI Taxonomy" id="179408"/>
    <lineage>
        <taxon>Bacteria</taxon>
        <taxon>Bacillati</taxon>
        <taxon>Cyanobacteriota</taxon>
        <taxon>Cyanophyceae</taxon>
        <taxon>Oscillatoriophycideae</taxon>
        <taxon>Oscillatoriales</taxon>
        <taxon>Oscillatoriaceae</taxon>
        <taxon>Phormidium</taxon>
    </lineage>
</organism>
<sequence>MTDETPQIQILFSDEFKTRLRTLIKRYRSIRTDLKPLLDELQSGNLIGDQIPGTGYTVFKVRLKNSDIQKGKSGGYRVIYQLRGDTYILLVVIYSKSDQDDIPANQIRDIIDRT</sequence>
<dbReference type="PATRIC" id="fig|179408.3.peg.7564"/>
<dbReference type="OrthoDB" id="197283at2"/>